<comment type="caution">
    <text evidence="1">The sequence shown here is derived from an EMBL/GenBank/DDBJ whole genome shotgun (WGS) entry which is preliminary data.</text>
</comment>
<organism evidence="1 2">
    <name type="scientific">Dendrolimus kikuchii</name>
    <dbReference type="NCBI Taxonomy" id="765133"/>
    <lineage>
        <taxon>Eukaryota</taxon>
        <taxon>Metazoa</taxon>
        <taxon>Ecdysozoa</taxon>
        <taxon>Arthropoda</taxon>
        <taxon>Hexapoda</taxon>
        <taxon>Insecta</taxon>
        <taxon>Pterygota</taxon>
        <taxon>Neoptera</taxon>
        <taxon>Endopterygota</taxon>
        <taxon>Lepidoptera</taxon>
        <taxon>Glossata</taxon>
        <taxon>Ditrysia</taxon>
        <taxon>Bombycoidea</taxon>
        <taxon>Lasiocampidae</taxon>
        <taxon>Dendrolimus</taxon>
    </lineage>
</organism>
<name>A0ACC1DBN1_9NEOP</name>
<proteinExistence type="predicted"/>
<dbReference type="EMBL" id="CM034391">
    <property type="protein sequence ID" value="KAJ0181240.1"/>
    <property type="molecule type" value="Genomic_DNA"/>
</dbReference>
<protein>
    <submittedName>
        <fullName evidence="1">Uncharacterized protein</fullName>
    </submittedName>
</protein>
<evidence type="ECO:0000313" key="2">
    <source>
        <dbReference type="Proteomes" id="UP000824533"/>
    </source>
</evidence>
<dbReference type="Proteomes" id="UP000824533">
    <property type="component" value="Linkage Group LG05"/>
</dbReference>
<accession>A0ACC1DBN1</accession>
<keyword evidence="2" id="KW-1185">Reference proteome</keyword>
<evidence type="ECO:0000313" key="1">
    <source>
        <dbReference type="EMBL" id="KAJ0181240.1"/>
    </source>
</evidence>
<reference evidence="1 2" key="1">
    <citation type="journal article" date="2021" name="Front. Genet.">
        <title>Chromosome-Level Genome Assembly Reveals Significant Gene Expansion in the Toll and IMD Signaling Pathways of Dendrolimus kikuchii.</title>
        <authorList>
            <person name="Zhou J."/>
            <person name="Wu P."/>
            <person name="Xiong Z."/>
            <person name="Liu N."/>
            <person name="Zhao N."/>
            <person name="Ji M."/>
            <person name="Qiu Y."/>
            <person name="Yang B."/>
        </authorList>
    </citation>
    <scope>NUCLEOTIDE SEQUENCE [LARGE SCALE GENOMIC DNA]</scope>
    <source>
        <strain evidence="1">Ann1</strain>
    </source>
</reference>
<sequence>MEGVRVTHQGLRAHSAEGSAGRITQAGLAARSPEGTAAKGMAIKGHEDLWVEIQANTFRNWVNETLKPMNIKVIDLVEDLRDGTVLCALVEALQGRKLKGWSRNPTNQHHKLENVTTALQAIEDDGVKLVNIGNVDIVNGNLKLILGLIWSLIVRYQIGRSKFPPRKLMLSWLQAALPECRVNNLTTDWNSGVLLSALLDYCKPGIFPHWRELNRHEAIENCRRAMRLAHRELDVPMVLEPEYLASPWLDELSGMTYLSYFMKPDSTGVKQTLEWVNSRLERAITNFTTDWNDGRVANELVRSLGGPAPPPSRLRRDPARWEENNQQAIDAGKKLGVQPVLSARDMSQSDVEHLGVMAWAAQFRNVAPRPPVHDMLRVALDSTSGRVGEPTYIKLESISNDLSISEVKMYIINPLEQESRLKLDSRGAGEFIPEHAGMHEIVLSVDDVRVDGRYFFRVLPRLVTVPPPGMAPCAAGSIVEVLVSATGAPRRQDIDVTAHSPSGRAVPLEPRHPPPSAPGTTASSATFQPDESGVWTIAITYKGEHIQGGPFTCEVFDPAGVKLSPGALEGAEPLKPHSFELDTSGCGVKGDLQLDIVHDKRSVMCALEKLSSTKYRATFMPKAPGKHRLYIYFNGYDVHGSPHMFRVGSRSRKPRDSSSPSPAYARISSPVSRLRSESPKNQYNLYETNTTKHSTSSIDRRDEKRDSSDYYKSSFGSDVKEKSYDAVDSAYSTSRVNKKETYNTRYGSESPRNRTVSPITTKHLGNGSRLDINRSASPYRASSPYRSVSPVGTSSPLARKDSPLNRASPINRVSSPTDRYSPVTTTKRVVEKRSNYKMYSSYSGSQDNLDQTSPYSSLEVDRNRRLGSPSTGDPGGKSYHSRKDSWDAVEKTRQMMSNSSLESTNNTSDRYHGQNTLDRETKRNTQLNKFSDYSQDSFNRHLDRLVDDKDSDTYTSRQEFKREVRESSYVVRDSSYSSVEEKHEQQKHQSFLSNRPPRDPTGGAHSEPDAAHARFRPILRDKNKGAKGIVVKPTYKGVVGQPVEFIVDGSAAGPGHLELEVSGGNGALVASSVRPLGGNRYAASFIPRIARPHTVRVTFNNEHVPSSPWKVEVMAGPAGGGGGEPTRLIPARVPAVFEISTSPGSTTFTKNEVGVTVTAPSRRPVVARVLDVAERPGVYRIEFTPEEVGTHLIDVSIAEDKLAAGPLVAKVYDANLIKVTDIGNAVVGQQCQFRVDASAAGEGQLEISINEGEVPNHVQVVGGGRCLVFWRPETPTPHRVDIKFNGEPVPSSPFIFDVVPAQRITIDTSQIAYDGKLVSVTGGTSACVGVPVQLAVDAAQAGEGNLEITVAARGLNIPTQVHPQGNARFTVSFTPTEACDHVINVSFNKMRVPGCPLVIPVSEGSGGGTRVTLPGPAPLHQPAALTLHHPTASLDQIEVNVEGPNGASVPAAVSSAGPGVFRAEFVPRAVGEHRLNVLVNSVPIPASPFHLKVFDVTAIRVKDVAHGTVGKPVTFLVETMAAGPGNLEVTVNGGRVPTAAAAQGAHTYAISFTPRDPRPHTVELRFNGDHVPGSPFVCHISAPARVIGAGSSESPDKVSVGDAYTFSVDSPTSPHVEVLGPARRPVPVQVSAEETVGENEPSKRYTISFVPVDVGDHSIEVRAGAMGGHVEGSPFLVKAYSAARVNVTDISPGIVGRPVSFTINASHAGAGNLEIIVAVNGRNVPNYVQSEGNARFKVNFKPVEAAPHTLSVRFNGHAVPGSPFTCIVTAPAAAADARANGPGLISTPRGESAEIHLTGFHTVEPTVYVAGPGGSNVRTRVTPTGDGRYTATYTPEAVGRHSVQVTCAGRHVPGSPFTCNVYDVRRVRVTGLGPGELEGTLEGLSLDDGNDEERGVEVGKPVTFSVDAAGAGEGTLELVVSTPSTTVKAEVVAVARGLYDVTFVPVSREPHRVSVTFNEQPVPGSPFVCRVNEPHTYVQIGGVATVEVDENLTDVEVISPTGTKISEAHVEDTGLLTFPANRVGRYVVRSSRGPIAEVEALDASAVKVLSIGDAVAHRPAILTVSTTNAGAGRLSGRVTCGGQAVPHSVRRRGGGRQELVWHPARAAPHRLTLLWSGTPTSREPLIIDVQPPHHGQEVSASGLGLYQALVNKVASFSIDTLGRPAREFDVVVSGPGARALPVRCYQTKSGLLQAEFTITEVGQSTIEVLHLSKPVSGSPYTCESFNPNRVLISGLPTGNIIAQTPINFSVDTKDAGVGELEVVCEAMSERRVRLPVDLREDGHVYKVRLRPTVPAHYRIYINYGGAAVAGSPVSLGVLSGRSSSAARCAGTGLVHAHVGKEAAFTIHCVEDTAPTVQVERLTDDKEDPTDSGLLECRVVGGAPREWLCAYIPLVVGLYEVRIFTSSGPLPGSPFSVKVIDTSAIMPVGGWGADNAGRVRAPSKLVLDTSNAGPGTLECLLAGRHQRVETVSGRSVVTMAAAEGVSGEQEFELTYNGALVAGAPRRALVASGNTADRVTLAGRGLAHAAPHTPAVFTVDGSAAGPGAPEASLTSPEGENIPVALAAAGPGLWRATYTPRRAGDHQLRVMWAGRLVKGCPLTVKVNLGGESGDASRVVCSGAGLAGGVVGREIRSWIDTRRAGPGELTAHCTGPNKVAYCELYEHGDGTFTLNVKPAEAGRHVLSVQFAGEHVPGSPFVLKVAGAPDPSKVRVYGPGVEPGVLATFQSRFLCDTRGAGAGQLTVRVRGPKGAFRVEMQRESSKDRTILCKFSPTEPGDYRVEVRWAGRHVPGSPFPVMIFDTQEELRRYIQASAA</sequence>
<gene>
    <name evidence="1" type="ORF">K1T71_003325</name>
</gene>